<evidence type="ECO:0000256" key="1">
    <source>
        <dbReference type="SAM" id="MobiDB-lite"/>
    </source>
</evidence>
<dbReference type="eggNOG" id="arCOG06276">
    <property type="taxonomic scope" value="Archaea"/>
</dbReference>
<reference evidence="3 4" key="1">
    <citation type="journal article" date="2006" name="BMC Genomics">
        <title>The genome of the square archaeon Haloquadratum walsbyi: life at the limits of water activity.</title>
        <authorList>
            <person name="Bolhuis H.H."/>
            <person name="Palm P.P."/>
            <person name="Wende A.W."/>
            <person name="Falb M.M."/>
            <person name="Rampp M.M."/>
            <person name="Rodriguez-Valera F.F."/>
            <person name="Pfeiffer F.F."/>
            <person name="Oesterhelt D.D."/>
        </authorList>
    </citation>
    <scope>NUCLEOTIDE SEQUENCE [LARGE SCALE GENOMIC DNA]</scope>
    <source>
        <strain evidence="4">DSM 16790 / HBSQ001</strain>
        <plasmid evidence="4">Plasmid PL47</plasmid>
    </source>
</reference>
<accession>Q18DF4</accession>
<proteinExistence type="predicted"/>
<dbReference type="InterPro" id="IPR054468">
    <property type="entry name" value="NrSPol-like_HBD"/>
</dbReference>
<dbReference type="AlphaFoldDB" id="Q18DF4"/>
<evidence type="ECO:0000259" key="2">
    <source>
        <dbReference type="Pfam" id="PF22763"/>
    </source>
</evidence>
<feature type="compositionally biased region" description="Basic and acidic residues" evidence="1">
    <location>
        <begin position="25"/>
        <end position="34"/>
    </location>
</feature>
<dbReference type="KEGG" id="hwa:HQ_4023A"/>
<dbReference type="EMBL" id="AM180089">
    <property type="protein sequence ID" value="CAJ51113.2"/>
    <property type="molecule type" value="Genomic_DNA"/>
</dbReference>
<feature type="region of interest" description="Disordered" evidence="1">
    <location>
        <begin position="370"/>
        <end position="392"/>
    </location>
</feature>
<protein>
    <recommendedName>
        <fullName evidence="2">NrS-1 polymerase-like HBD domain-containing protein</fullName>
    </recommendedName>
</protein>
<dbReference type="Proteomes" id="UP000001975">
    <property type="component" value="Plasmid PL47"/>
</dbReference>
<feature type="domain" description="NrS-1 polymerase-like HBD" evidence="2">
    <location>
        <begin position="323"/>
        <end position="374"/>
    </location>
</feature>
<geneLocation type="plasmid" evidence="3 4">
    <name>PL47</name>
</geneLocation>
<evidence type="ECO:0000313" key="4">
    <source>
        <dbReference type="Proteomes" id="UP000001975"/>
    </source>
</evidence>
<keyword evidence="4" id="KW-1185">Reference proteome</keyword>
<dbReference type="HOGENOM" id="CLU_703238_0_0_2"/>
<feature type="region of interest" description="Disordered" evidence="1">
    <location>
        <begin position="1"/>
        <end position="34"/>
    </location>
</feature>
<feature type="compositionally biased region" description="Low complexity" evidence="1">
    <location>
        <begin position="251"/>
        <end position="263"/>
    </location>
</feature>
<feature type="compositionally biased region" description="Basic residues" evidence="1">
    <location>
        <begin position="14"/>
        <end position="24"/>
    </location>
</feature>
<sequence>MSDHTYSSSEDRRQQRRQRRRRRQRDGQLDLEIDRIPQQLRDSDQWLIARRSPANSQRDKVPLWPRSTDVPGARLSFEQALDGIESPASVDIATELRSDEYPLLGFVFTNEDDFVFIDWDDVYDPDTGEVSKLVADDIRELAGYVELSTSKTGIHQIGAIDATTATKLGESGSKGSIPSDPIGSLDEIPHLDIYYSGQYGALTGWTVPALSATNCESGSNSGSESQFNSICDMSSTLLDAVGTYLCSDSQSQSESTQTTSSSSALTDVTSRKARQRRGRKHIDGEWIETDSPTPEQVWATGLIHGDDDFQHLWMDDDLRYLSRSEADCAFVSKLWFFCDDREVIDDCFRASKRMREKWTRDSYRETTIEYASDNPDRYQGGYLTPSGDDTLP</sequence>
<organism evidence="3 4">
    <name type="scientific">Haloquadratum walsbyi (strain DSM 16790 / HBSQ001)</name>
    <dbReference type="NCBI Taxonomy" id="362976"/>
    <lineage>
        <taxon>Archaea</taxon>
        <taxon>Methanobacteriati</taxon>
        <taxon>Methanobacteriota</taxon>
        <taxon>Stenosarchaea group</taxon>
        <taxon>Halobacteria</taxon>
        <taxon>Halobacteriales</taxon>
        <taxon>Haloferacaceae</taxon>
        <taxon>Haloquadratum</taxon>
    </lineage>
</organism>
<name>Q18DF4_HALWD</name>
<evidence type="ECO:0000313" key="3">
    <source>
        <dbReference type="EMBL" id="CAJ51113.2"/>
    </source>
</evidence>
<feature type="region of interest" description="Disordered" evidence="1">
    <location>
        <begin position="251"/>
        <end position="281"/>
    </location>
</feature>
<feature type="compositionally biased region" description="Basic and acidic residues" evidence="1">
    <location>
        <begin position="1"/>
        <end position="13"/>
    </location>
</feature>
<gene>
    <name evidence="3" type="ordered locus">HQ_4023A</name>
</gene>
<dbReference type="Pfam" id="PF22763">
    <property type="entry name" value="NrS1-1_pol-like_HBD"/>
    <property type="match status" value="1"/>
</dbReference>
<keyword evidence="3" id="KW-0614">Plasmid</keyword>
<feature type="compositionally biased region" description="Basic residues" evidence="1">
    <location>
        <begin position="271"/>
        <end position="280"/>
    </location>
</feature>